<dbReference type="SUPFAM" id="SSF53474">
    <property type="entry name" value="alpha/beta-Hydrolases"/>
    <property type="match status" value="1"/>
</dbReference>
<comment type="caution">
    <text evidence="2">The sequence shown here is derived from an EMBL/GenBank/DDBJ whole genome shotgun (WGS) entry which is preliminary data.</text>
</comment>
<dbReference type="EMBL" id="MQUQ01000041">
    <property type="protein sequence ID" value="OLZ43098.1"/>
    <property type="molecule type" value="Genomic_DNA"/>
</dbReference>
<dbReference type="Pfam" id="PF06259">
    <property type="entry name" value="Abhydrolase_8"/>
    <property type="match status" value="1"/>
</dbReference>
<dbReference type="STRING" id="76021.BS329_40740"/>
<dbReference type="Proteomes" id="UP000187486">
    <property type="component" value="Unassembled WGS sequence"/>
</dbReference>
<proteinExistence type="predicted"/>
<evidence type="ECO:0000313" key="2">
    <source>
        <dbReference type="EMBL" id="OLZ43098.1"/>
    </source>
</evidence>
<sequence length="356" mass="37317">MTPTLLAAPKAVRITPPAGTAAWLADSRRLPDPLRTDPVAVHRFLAAVSEAEQRGLVSEYPGVVGALDGAPPAMRYAANDQAMTAAGSPFSERNGQFLLFDPRGDGLVAQVFGDLSAADRIAVLVPGAANRADNFWTGVGGERHRAPAVQAADLREAAARYGTTDKDRFAVVAWLGYDTPDGVDVSAAREDLARTGAVALNRFVAGLSAVRPQATIALLGHSYGSTVIGLAAPAFPPRVTDIAVFGSPGMGVNTVAQLGTTARVWAGQSSGDWVRRVPGVRLFGLGHGTKPTDPAFDARVFGTSDVADHDHYLSPGTDSLANLASIAVKGLVAYAQGQCRERKVQRLRLMTVHKGH</sequence>
<name>A0A1R0KDR8_9PSEU</name>
<accession>A0A1R0KDR8</accession>
<reference evidence="2 3" key="1">
    <citation type="submission" date="2016-01" db="EMBL/GenBank/DDBJ databases">
        <title>Amycolatopsis coloradensis genome sequencing and assembly.</title>
        <authorList>
            <person name="Mayilraj S."/>
        </authorList>
    </citation>
    <scope>NUCLEOTIDE SEQUENCE [LARGE SCALE GENOMIC DNA]</scope>
    <source>
        <strain evidence="2 3">DSM 44225</strain>
    </source>
</reference>
<evidence type="ECO:0000259" key="1">
    <source>
        <dbReference type="Pfam" id="PF06259"/>
    </source>
</evidence>
<protein>
    <recommendedName>
        <fullName evidence="1">DUF1023 domain-containing protein</fullName>
    </recommendedName>
</protein>
<organism evidence="2 3">
    <name type="scientific">Amycolatopsis coloradensis</name>
    <dbReference type="NCBI Taxonomy" id="76021"/>
    <lineage>
        <taxon>Bacteria</taxon>
        <taxon>Bacillati</taxon>
        <taxon>Actinomycetota</taxon>
        <taxon>Actinomycetes</taxon>
        <taxon>Pseudonocardiales</taxon>
        <taxon>Pseudonocardiaceae</taxon>
        <taxon>Amycolatopsis</taxon>
    </lineage>
</organism>
<dbReference type="Gene3D" id="3.40.50.1820">
    <property type="entry name" value="alpha/beta hydrolase"/>
    <property type="match status" value="1"/>
</dbReference>
<dbReference type="InterPro" id="IPR029058">
    <property type="entry name" value="AB_hydrolase_fold"/>
</dbReference>
<evidence type="ECO:0000313" key="3">
    <source>
        <dbReference type="Proteomes" id="UP000187486"/>
    </source>
</evidence>
<gene>
    <name evidence="2" type="ORF">BS329_40740</name>
</gene>
<keyword evidence="3" id="KW-1185">Reference proteome</keyword>
<dbReference type="AlphaFoldDB" id="A0A1R0KDR8"/>
<feature type="domain" description="DUF1023" evidence="1">
    <location>
        <begin position="101"/>
        <end position="280"/>
    </location>
</feature>
<dbReference type="InterPro" id="IPR010427">
    <property type="entry name" value="DUF1023"/>
</dbReference>